<evidence type="ECO:0000313" key="1">
    <source>
        <dbReference type="EMBL" id="GAA2172393.1"/>
    </source>
</evidence>
<dbReference type="EMBL" id="BAAAON010000001">
    <property type="protein sequence ID" value="GAA2172393.1"/>
    <property type="molecule type" value="Genomic_DNA"/>
</dbReference>
<comment type="caution">
    <text evidence="1">The sequence shown here is derived from an EMBL/GenBank/DDBJ whole genome shotgun (WGS) entry which is preliminary data.</text>
</comment>
<gene>
    <name evidence="1" type="ORF">GCM10009784_02670</name>
</gene>
<proteinExistence type="predicted"/>
<keyword evidence="2" id="KW-1185">Reference proteome</keyword>
<name>A0ABN3AMQ5_9MICC</name>
<dbReference type="Proteomes" id="UP001500974">
    <property type="component" value="Unassembled WGS sequence"/>
</dbReference>
<sequence length="246" mass="26191">MNLEPGTISIIQLAWSRLLGFDDGAMAGTCHRIYREDNNAPLLMFVSLFGKEALVGPTWALDAAKDLTGVELSRHSTLLSMSRPHGGRGLGEAYLYFSDNLPSFPDSGPLVSSDPAHARALERLCPPDDVAEVGLSAMENSCVLVDESSEPPLPLAGAGYDIWEGILAHLGVLTAPDERRRGHASYAVSVAVEESMAAGLIPQWRARTDNVASQRTALRAGFVHAGSQTSVVLESGAVRGEAEQRG</sequence>
<evidence type="ECO:0000313" key="2">
    <source>
        <dbReference type="Proteomes" id="UP001500974"/>
    </source>
</evidence>
<dbReference type="SUPFAM" id="SSF55729">
    <property type="entry name" value="Acyl-CoA N-acyltransferases (Nat)"/>
    <property type="match status" value="1"/>
</dbReference>
<dbReference type="RefSeq" id="WP_346027204.1">
    <property type="nucleotide sequence ID" value="NZ_BAAAON010000001.1"/>
</dbReference>
<evidence type="ECO:0008006" key="3">
    <source>
        <dbReference type="Google" id="ProtNLM"/>
    </source>
</evidence>
<reference evidence="1 2" key="1">
    <citation type="journal article" date="2019" name="Int. J. Syst. Evol. Microbiol.">
        <title>The Global Catalogue of Microorganisms (GCM) 10K type strain sequencing project: providing services to taxonomists for standard genome sequencing and annotation.</title>
        <authorList>
            <consortium name="The Broad Institute Genomics Platform"/>
            <consortium name="The Broad Institute Genome Sequencing Center for Infectious Disease"/>
            <person name="Wu L."/>
            <person name="Ma J."/>
        </authorList>
    </citation>
    <scope>NUCLEOTIDE SEQUENCE [LARGE SCALE GENOMIC DNA]</scope>
    <source>
        <strain evidence="1 2">JCM 14917</strain>
    </source>
</reference>
<organism evidence="1 2">
    <name type="scientific">Arthrobacter parietis</name>
    <dbReference type="NCBI Taxonomy" id="271434"/>
    <lineage>
        <taxon>Bacteria</taxon>
        <taxon>Bacillati</taxon>
        <taxon>Actinomycetota</taxon>
        <taxon>Actinomycetes</taxon>
        <taxon>Micrococcales</taxon>
        <taxon>Micrococcaceae</taxon>
        <taxon>Arthrobacter</taxon>
    </lineage>
</organism>
<dbReference type="InterPro" id="IPR016181">
    <property type="entry name" value="Acyl_CoA_acyltransferase"/>
</dbReference>
<protein>
    <recommendedName>
        <fullName evidence="3">GNAT family N-acetyltransferase</fullName>
    </recommendedName>
</protein>
<accession>A0ABN3AMQ5</accession>
<dbReference type="Gene3D" id="3.40.630.30">
    <property type="match status" value="1"/>
</dbReference>